<dbReference type="Gene3D" id="1.10.287.1490">
    <property type="match status" value="1"/>
</dbReference>
<comment type="caution">
    <text evidence="2">The sequence shown here is derived from an EMBL/GenBank/DDBJ whole genome shotgun (WGS) entry which is preliminary data.</text>
</comment>
<protein>
    <submittedName>
        <fullName evidence="2">Chromosome partition protein Smc</fullName>
    </submittedName>
</protein>
<keyword evidence="3" id="KW-1185">Reference proteome</keyword>
<gene>
    <name evidence="2" type="primary">smc_4</name>
    <name evidence="2" type="ORF">Mlute_00940</name>
</gene>
<evidence type="ECO:0000313" key="3">
    <source>
        <dbReference type="Proteomes" id="UP000265800"/>
    </source>
</evidence>
<proteinExistence type="predicted"/>
<dbReference type="OrthoDB" id="33139at2"/>
<sequence length="327" mass="36721">MLEPEETLEKVVRKALGLPAEAKGSVASLKKTLESLPLSREELLAAPVSVAKPAAGGSTQETGAGEVALELPSAELTEEPMAPVAEDQSLLRRLRECEKKFQKKADEAEKLRIRLEREQKAGQEAERVKGRALEEAAHLRKDLKRLGEELEQLGRELENLRKENAALQEEKKGLQGRLREYEEQEGALEARVRELEAIQVQKEHLEAQLAQLNRFKEALPEPFPPEALFRVLVLDYPSFGDKAEERVIALIEGYQALLKGENHPALYHSNRELLLGEPEGMVLVGLEQLLLDLANLPLARWLRTHAFRLETLLQQGECLVSPRLVEE</sequence>
<feature type="coiled-coil region" evidence="1">
    <location>
        <begin position="91"/>
        <end position="215"/>
    </location>
</feature>
<evidence type="ECO:0000313" key="2">
    <source>
        <dbReference type="EMBL" id="RIH87508.1"/>
    </source>
</evidence>
<organism evidence="2 3">
    <name type="scientific">Meiothermus luteus</name>
    <dbReference type="NCBI Taxonomy" id="2026184"/>
    <lineage>
        <taxon>Bacteria</taxon>
        <taxon>Thermotogati</taxon>
        <taxon>Deinococcota</taxon>
        <taxon>Deinococci</taxon>
        <taxon>Thermales</taxon>
        <taxon>Thermaceae</taxon>
        <taxon>Meiothermus</taxon>
    </lineage>
</organism>
<keyword evidence="1" id="KW-0175">Coiled coil</keyword>
<dbReference type="AlphaFoldDB" id="A0A399EU24"/>
<dbReference type="Proteomes" id="UP000265800">
    <property type="component" value="Unassembled WGS sequence"/>
</dbReference>
<accession>A0A399EU24</accession>
<evidence type="ECO:0000256" key="1">
    <source>
        <dbReference type="SAM" id="Coils"/>
    </source>
</evidence>
<reference evidence="2 3" key="1">
    <citation type="submission" date="2018-08" db="EMBL/GenBank/DDBJ databases">
        <title>Meiothermus luteus KCTC 52599 genome sequencing project.</title>
        <authorList>
            <person name="Da Costa M.S."/>
            <person name="Albuquerque L."/>
            <person name="Raposo P."/>
            <person name="Froufe H.J.C."/>
            <person name="Barroso C.S."/>
            <person name="Egas C."/>
        </authorList>
    </citation>
    <scope>NUCLEOTIDE SEQUENCE [LARGE SCALE GENOMIC DNA]</scope>
    <source>
        <strain evidence="2 3">KCTC 52599</strain>
    </source>
</reference>
<dbReference type="EMBL" id="QWKZ01000021">
    <property type="protein sequence ID" value="RIH87508.1"/>
    <property type="molecule type" value="Genomic_DNA"/>
</dbReference>
<name>A0A399EU24_9DEIN</name>